<dbReference type="GO" id="GO:0000026">
    <property type="term" value="F:alpha-1,2-mannosyltransferase activity"/>
    <property type="evidence" value="ECO:0007669"/>
    <property type="project" value="TreeGrafter"/>
</dbReference>
<dbReference type="PANTHER" id="PTHR22760">
    <property type="entry name" value="GLYCOSYLTRANSFERASE"/>
    <property type="match status" value="1"/>
</dbReference>
<comment type="similarity">
    <text evidence="3 10">Belongs to the glycosyltransferase 22 family.</text>
</comment>
<comment type="pathway">
    <text evidence="2">Protein modification; protein glycosylation.</text>
</comment>
<evidence type="ECO:0000256" key="3">
    <source>
        <dbReference type="ARBA" id="ARBA00007063"/>
    </source>
</evidence>
<dbReference type="InterPro" id="IPR005599">
    <property type="entry name" value="GPI_mannosylTrfase"/>
</dbReference>
<keyword evidence="9 10" id="KW-0472">Membrane</keyword>
<evidence type="ECO:0000256" key="7">
    <source>
        <dbReference type="ARBA" id="ARBA00022824"/>
    </source>
</evidence>
<dbReference type="KEGG" id="mis:MICPUN_81043"/>
<accession>C1E4Q1</accession>
<feature type="transmembrane region" description="Helical" evidence="10">
    <location>
        <begin position="404"/>
        <end position="424"/>
    </location>
</feature>
<keyword evidence="8 10" id="KW-1133">Transmembrane helix</keyword>
<dbReference type="CAZy" id="GT22">
    <property type="family name" value="Glycosyltransferase Family 22"/>
</dbReference>
<dbReference type="GO" id="GO:0006487">
    <property type="term" value="P:protein N-linked glycosylation"/>
    <property type="evidence" value="ECO:0007669"/>
    <property type="project" value="TreeGrafter"/>
</dbReference>
<evidence type="ECO:0000256" key="11">
    <source>
        <dbReference type="SAM" id="MobiDB-lite"/>
    </source>
</evidence>
<dbReference type="AlphaFoldDB" id="C1E4Q1"/>
<dbReference type="InParanoid" id="C1E4Q1"/>
<dbReference type="EC" id="2.4.1.-" evidence="10"/>
<feature type="transmembrane region" description="Helical" evidence="10">
    <location>
        <begin position="200"/>
        <end position="227"/>
    </location>
</feature>
<feature type="transmembrane region" description="Helical" evidence="10">
    <location>
        <begin position="126"/>
        <end position="148"/>
    </location>
</feature>
<evidence type="ECO:0000256" key="10">
    <source>
        <dbReference type="RuleBase" id="RU363075"/>
    </source>
</evidence>
<dbReference type="FunCoup" id="C1E4Q1">
    <property type="interactions" value="1885"/>
</dbReference>
<dbReference type="RefSeq" id="XP_002501900.1">
    <property type="nucleotide sequence ID" value="XM_002501854.1"/>
</dbReference>
<dbReference type="PANTHER" id="PTHR22760:SF2">
    <property type="entry name" value="ALPHA-1,2-MANNOSYLTRANSFERASE ALG9"/>
    <property type="match status" value="1"/>
</dbReference>
<dbReference type="Pfam" id="PF03901">
    <property type="entry name" value="Glyco_transf_22"/>
    <property type="match status" value="1"/>
</dbReference>
<dbReference type="Proteomes" id="UP000002009">
    <property type="component" value="Chromosome 4"/>
</dbReference>
<evidence type="ECO:0000256" key="8">
    <source>
        <dbReference type="ARBA" id="ARBA00022989"/>
    </source>
</evidence>
<keyword evidence="7 10" id="KW-0256">Endoplasmic reticulum</keyword>
<feature type="transmembrane region" description="Helical" evidence="10">
    <location>
        <begin position="337"/>
        <end position="354"/>
    </location>
</feature>
<dbReference type="GO" id="GO:0005789">
    <property type="term" value="C:endoplasmic reticulum membrane"/>
    <property type="evidence" value="ECO:0007669"/>
    <property type="project" value="UniProtKB-SubCell"/>
</dbReference>
<sequence>MAASLRRRRGASDDDAAPSNPAEDSAGKSRDPELFRNRLPRVTFANAFSILVIARLISALFNIVHDCDETFNFWEPLHYLVHGTGLQTWEHSPEFALRSYLYLGLHYAVAKPSAVLASALSLPRVYAFHAVRIALGVVSAHAEAWLCAEVAKIDMNASRILVMTSAFSAGMFAAATAFLPSSFAMYCVTCAAAASLAGKHAVACAACVAAVTIGWPFAGICAIPYGVECLRTRGWIKTALYVLAPLATITAVSAAIDSEMYGRTTWSILNILRYNVAGGGSELYGTEGPGYYLRNLLLNHSLATPVSLCFPFVALAHRLAVGGRRGSNNRPGYGRLVRAYAPFPLALAFFSLVAHKEERFMYPAYPLILTGFGAALSAGLGVVVHAAKRLAPDGFLGTVARDSVMATATIGVVGVVGVTAALGASRAVAQVRGYGAPMWAYQRVPLLPDNVSPVGVCVGGEWYRFPSSFHFPRGDYELRFVDSGFGGALPVPFVGGKGGTKYAPPGLNDKNAADPRQRVQFSHHVHGPCDLMVDVAMDGRTQARWVIAYEAPFLDAANSPAFTRAFYVPWWSANRNAYGSYRVYRRV</sequence>
<evidence type="ECO:0000256" key="2">
    <source>
        <dbReference type="ARBA" id="ARBA00004922"/>
    </source>
</evidence>
<feature type="transmembrane region" description="Helical" evidence="10">
    <location>
        <begin position="239"/>
        <end position="256"/>
    </location>
</feature>
<feature type="transmembrane region" description="Helical" evidence="10">
    <location>
        <begin position="360"/>
        <end position="384"/>
    </location>
</feature>
<comment type="subcellular location">
    <subcellularLocation>
        <location evidence="1 10">Endoplasmic reticulum membrane</location>
        <topology evidence="1 10">Multi-pass membrane protein</topology>
    </subcellularLocation>
</comment>
<proteinExistence type="inferred from homology"/>
<feature type="transmembrane region" description="Helical" evidence="10">
    <location>
        <begin position="160"/>
        <end position="180"/>
    </location>
</feature>
<evidence type="ECO:0000313" key="12">
    <source>
        <dbReference type="EMBL" id="ACO63158.1"/>
    </source>
</evidence>
<dbReference type="STRING" id="296587.C1E4Q1"/>
<dbReference type="eggNOG" id="KOG2515">
    <property type="taxonomic scope" value="Eukaryota"/>
</dbReference>
<reference evidence="12 13" key="1">
    <citation type="journal article" date="2009" name="Science">
        <title>Green evolution and dynamic adaptations revealed by genomes of the marine picoeukaryotes Micromonas.</title>
        <authorList>
            <person name="Worden A.Z."/>
            <person name="Lee J.H."/>
            <person name="Mock T."/>
            <person name="Rouze P."/>
            <person name="Simmons M.P."/>
            <person name="Aerts A.L."/>
            <person name="Allen A.E."/>
            <person name="Cuvelier M.L."/>
            <person name="Derelle E."/>
            <person name="Everett M.V."/>
            <person name="Foulon E."/>
            <person name="Grimwood J."/>
            <person name="Gundlach H."/>
            <person name="Henrissat B."/>
            <person name="Napoli C."/>
            <person name="McDonald S.M."/>
            <person name="Parker M.S."/>
            <person name="Rombauts S."/>
            <person name="Salamov A."/>
            <person name="Von Dassow P."/>
            <person name="Badger J.H."/>
            <person name="Coutinho P.M."/>
            <person name="Demir E."/>
            <person name="Dubchak I."/>
            <person name="Gentemann C."/>
            <person name="Eikrem W."/>
            <person name="Gready J.E."/>
            <person name="John U."/>
            <person name="Lanier W."/>
            <person name="Lindquist E.A."/>
            <person name="Lucas S."/>
            <person name="Mayer K.F."/>
            <person name="Moreau H."/>
            <person name="Not F."/>
            <person name="Otillar R."/>
            <person name="Panaud O."/>
            <person name="Pangilinan J."/>
            <person name="Paulsen I."/>
            <person name="Piegu B."/>
            <person name="Poliakov A."/>
            <person name="Robbens S."/>
            <person name="Schmutz J."/>
            <person name="Toulza E."/>
            <person name="Wyss T."/>
            <person name="Zelensky A."/>
            <person name="Zhou K."/>
            <person name="Armbrust E.V."/>
            <person name="Bhattacharya D."/>
            <person name="Goodenough U.W."/>
            <person name="Van de Peer Y."/>
            <person name="Grigoriev I.V."/>
        </authorList>
    </citation>
    <scope>NUCLEOTIDE SEQUENCE [LARGE SCALE GENOMIC DNA]</scope>
    <source>
        <strain evidence="13">RCC299 / NOUM17</strain>
    </source>
</reference>
<dbReference type="UniPathway" id="UPA00378"/>
<protein>
    <recommendedName>
        <fullName evidence="10">Mannosyltransferase</fullName>
        <ecNumber evidence="10">2.4.1.-</ecNumber>
    </recommendedName>
</protein>
<keyword evidence="5 12" id="KW-0808">Transferase</keyword>
<keyword evidence="13" id="KW-1185">Reference proteome</keyword>
<name>C1E4Q1_MICCC</name>
<evidence type="ECO:0000256" key="6">
    <source>
        <dbReference type="ARBA" id="ARBA00022692"/>
    </source>
</evidence>
<feature type="region of interest" description="Disordered" evidence="11">
    <location>
        <begin position="1"/>
        <end position="32"/>
    </location>
</feature>
<organism evidence="12 13">
    <name type="scientific">Micromonas commoda (strain RCC299 / NOUM17 / CCMP2709)</name>
    <name type="common">Picoplanktonic green alga</name>
    <dbReference type="NCBI Taxonomy" id="296587"/>
    <lineage>
        <taxon>Eukaryota</taxon>
        <taxon>Viridiplantae</taxon>
        <taxon>Chlorophyta</taxon>
        <taxon>Mamiellophyceae</taxon>
        <taxon>Mamiellales</taxon>
        <taxon>Mamiellaceae</taxon>
        <taxon>Micromonas</taxon>
    </lineage>
</organism>
<gene>
    <name evidence="12" type="ORF">MICPUN_81043</name>
</gene>
<keyword evidence="4 10" id="KW-0328">Glycosyltransferase</keyword>
<evidence type="ECO:0000256" key="9">
    <source>
        <dbReference type="ARBA" id="ARBA00023136"/>
    </source>
</evidence>
<dbReference type="EMBL" id="CP001325">
    <property type="protein sequence ID" value="ACO63158.1"/>
    <property type="molecule type" value="Genomic_DNA"/>
</dbReference>
<dbReference type="OrthoDB" id="497541at2759"/>
<feature type="transmembrane region" description="Helical" evidence="10">
    <location>
        <begin position="44"/>
        <end position="64"/>
    </location>
</feature>
<evidence type="ECO:0000256" key="1">
    <source>
        <dbReference type="ARBA" id="ARBA00004477"/>
    </source>
</evidence>
<evidence type="ECO:0000256" key="5">
    <source>
        <dbReference type="ARBA" id="ARBA00022679"/>
    </source>
</evidence>
<dbReference type="GeneID" id="8242787"/>
<evidence type="ECO:0000256" key="4">
    <source>
        <dbReference type="ARBA" id="ARBA00022676"/>
    </source>
</evidence>
<evidence type="ECO:0000313" key="13">
    <source>
        <dbReference type="Proteomes" id="UP000002009"/>
    </source>
</evidence>
<keyword evidence="6 10" id="KW-0812">Transmembrane</keyword>
<dbReference type="OMA" id="PRDMHAK"/>